<protein>
    <submittedName>
        <fullName evidence="2">Heterokaryon incompatibility protein 6, OR allele</fullName>
    </submittedName>
</protein>
<dbReference type="PANTHER" id="PTHR24148">
    <property type="entry name" value="ANKYRIN REPEAT DOMAIN-CONTAINING PROTEIN 39 HOMOLOG-RELATED"/>
    <property type="match status" value="1"/>
</dbReference>
<feature type="domain" description="Heterokaryon incompatibility" evidence="1">
    <location>
        <begin position="46"/>
        <end position="212"/>
    </location>
</feature>
<organism evidence="2 3">
    <name type="scientific">Colletotrichum spinosum</name>
    <dbReference type="NCBI Taxonomy" id="1347390"/>
    <lineage>
        <taxon>Eukaryota</taxon>
        <taxon>Fungi</taxon>
        <taxon>Dikarya</taxon>
        <taxon>Ascomycota</taxon>
        <taxon>Pezizomycotina</taxon>
        <taxon>Sordariomycetes</taxon>
        <taxon>Hypocreomycetidae</taxon>
        <taxon>Glomerellales</taxon>
        <taxon>Glomerellaceae</taxon>
        <taxon>Colletotrichum</taxon>
        <taxon>Colletotrichum orbiculare species complex</taxon>
    </lineage>
</organism>
<gene>
    <name evidence="2" type="primary">het-6-4</name>
    <name evidence="2" type="ORF">C8035_v007811</name>
</gene>
<dbReference type="EMBL" id="QAPG01000023">
    <property type="protein sequence ID" value="TDZ37482.1"/>
    <property type="molecule type" value="Genomic_DNA"/>
</dbReference>
<evidence type="ECO:0000259" key="1">
    <source>
        <dbReference type="Pfam" id="PF06985"/>
    </source>
</evidence>
<sequence>MSQHVYTYQPLPAGRWFRQLHIHPGQLDDPIVCDLVNVAIDNAPPYKALSYVWGNPTQTTSITCAGVHREVTVSLFEGLRRIRSRDEVEIAWADAICINHSDNIEKAGQVNLMGAVYDKAAEVVVWLGEDTDAIAGTAFHGVTSANAAVRTGTQTVWNTVPGFNMTVGEGPNSYPVSVLKSTMPSILEDQHLDAIEKLYQLPWFTRVWVLQEVGLATRATAFWGDKFIDFSELVTFIHFGMSDEDLIKRLGQGVRDVLSGPPYYAFWNVWSTYDKKGGWVDTDPVLKAFTTVLAADCNIDFVLVLEASRRFDATNPLDHVFAFLGHPKALMPNTDGTLVQADYGMSLTELHLLVASSLAQQSLNFLVQVQNNTESLEPSHLHPSWVPQWHINDKSAPSAFWEAWDASLRISRQSSPVARLSGTELTVRGIMFDSVDLHTDTMKEKDFDRFHYGPGALIEQCWNLTESAAQSAPHVYGDDKAPLAFASTLTCDYRSSRSGSETDQALVEDFMQYADITNEDFYGKKLKRFGVTYRLIPMQQRFLGTKFHNYGSNRRFFTTKGGYWGLGPPLMRRGDVCAVLMGGDVPFVLRPTDDGRFRLVGQAYMYGVMYGELVTKAEMGEGTLGIREIRLV</sequence>
<name>A0A4R8QFA5_9PEZI</name>
<dbReference type="InterPro" id="IPR010730">
    <property type="entry name" value="HET"/>
</dbReference>
<accession>A0A4R8QFA5</accession>
<dbReference type="AlphaFoldDB" id="A0A4R8QFA5"/>
<keyword evidence="3" id="KW-1185">Reference proteome</keyword>
<dbReference type="Proteomes" id="UP000295083">
    <property type="component" value="Unassembled WGS sequence"/>
</dbReference>
<dbReference type="Pfam" id="PF26639">
    <property type="entry name" value="Het-6_barrel"/>
    <property type="match status" value="1"/>
</dbReference>
<reference evidence="2 3" key="1">
    <citation type="submission" date="2018-11" db="EMBL/GenBank/DDBJ databases">
        <title>Genome sequence and assembly of Colletotrichum spinosum.</title>
        <authorList>
            <person name="Gan P."/>
            <person name="Shirasu K."/>
        </authorList>
    </citation>
    <scope>NUCLEOTIDE SEQUENCE [LARGE SCALE GENOMIC DNA]</scope>
    <source>
        <strain evidence="2 3">CBS 515.97</strain>
    </source>
</reference>
<dbReference type="PANTHER" id="PTHR24148:SF64">
    <property type="entry name" value="HETEROKARYON INCOMPATIBILITY DOMAIN-CONTAINING PROTEIN"/>
    <property type="match status" value="1"/>
</dbReference>
<evidence type="ECO:0000313" key="2">
    <source>
        <dbReference type="EMBL" id="TDZ37482.1"/>
    </source>
</evidence>
<dbReference type="InterPro" id="IPR052895">
    <property type="entry name" value="HetReg/Transcr_Mod"/>
</dbReference>
<evidence type="ECO:0000313" key="3">
    <source>
        <dbReference type="Proteomes" id="UP000295083"/>
    </source>
</evidence>
<comment type="caution">
    <text evidence="2">The sequence shown here is derived from an EMBL/GenBank/DDBJ whole genome shotgun (WGS) entry which is preliminary data.</text>
</comment>
<proteinExistence type="predicted"/>
<dbReference type="Pfam" id="PF06985">
    <property type="entry name" value="HET"/>
    <property type="match status" value="1"/>
</dbReference>